<reference evidence="7" key="1">
    <citation type="journal article" date="2012" name="Proc. Natl. Acad. Sci. U.S.A.">
        <title>Genome sequence of the button mushroom Agaricus bisporus reveals mechanisms governing adaptation to a humic-rich ecological niche.</title>
        <authorList>
            <person name="Morin E."/>
            <person name="Kohler A."/>
            <person name="Baker A.R."/>
            <person name="Foulongne-Oriol M."/>
            <person name="Lombard V."/>
            <person name="Nagy L.G."/>
            <person name="Ohm R.A."/>
            <person name="Patyshakuliyeva A."/>
            <person name="Brun A."/>
            <person name="Aerts A.L."/>
            <person name="Bailey A.M."/>
            <person name="Billette C."/>
            <person name="Coutinho P.M."/>
            <person name="Deakin G."/>
            <person name="Doddapaneni H."/>
            <person name="Floudas D."/>
            <person name="Grimwood J."/>
            <person name="Hilden K."/>
            <person name="Kuees U."/>
            <person name="LaButti K.M."/>
            <person name="Lapidus A."/>
            <person name="Lindquist E.A."/>
            <person name="Lucas S.M."/>
            <person name="Murat C."/>
            <person name="Riley R.W."/>
            <person name="Salamov A.A."/>
            <person name="Schmutz J."/>
            <person name="Subramanian V."/>
            <person name="Woesten H.A.B."/>
            <person name="Xu J."/>
            <person name="Eastwood D.C."/>
            <person name="Foster G.D."/>
            <person name="Sonnenberg A.S."/>
            <person name="Cullen D."/>
            <person name="de Vries R.P."/>
            <person name="Lundell T."/>
            <person name="Hibbett D.S."/>
            <person name="Henrissat B."/>
            <person name="Burton K.S."/>
            <person name="Kerrigan R.W."/>
            <person name="Challen M.P."/>
            <person name="Grigoriev I.V."/>
            <person name="Martin F."/>
        </authorList>
    </citation>
    <scope>NUCLEOTIDE SEQUENCE [LARGE SCALE GENOMIC DNA]</scope>
    <source>
        <strain evidence="7">JB137-S8 / ATCC MYA-4627 / FGSC 10392</strain>
    </source>
</reference>
<dbReference type="GeneID" id="18824811"/>
<gene>
    <name evidence="6" type="ORF">AGABI1DRAFT_115668</name>
</gene>
<dbReference type="RefSeq" id="XP_007332715.1">
    <property type="nucleotide sequence ID" value="XM_007332653.1"/>
</dbReference>
<dbReference type="PROSITE" id="PS50865">
    <property type="entry name" value="ZF_MYND_2"/>
    <property type="match status" value="1"/>
</dbReference>
<sequence length="263" mass="30109">MYAVPPTRVMPQVQSSNFPLDGRTVALTRHILSQGRWSKLTTHSCYNCRKSGSKQGSLKLCQRCERALYCSSECQKTHWPTHKKHCVNSEYEASLQWNDMIIAASGKFGTPGLPVPPPGLTWQDLHKRFKKWFSFHMMTLFAVSIHSLQLPQDRAPTHILLIQIEYHNGSTEVAKHFKLNHTKVITLDEATDMAGPPMQTFREERKDHEGRVILGLLIQCLPMIPGFHVFPITGLSKESISRLPWIPNCPEILEDRFHNGKRF</sequence>
<dbReference type="SUPFAM" id="SSF144232">
    <property type="entry name" value="HIT/MYND zinc finger-like"/>
    <property type="match status" value="1"/>
</dbReference>
<dbReference type="GO" id="GO:0000981">
    <property type="term" value="F:DNA-binding transcription factor activity, RNA polymerase II-specific"/>
    <property type="evidence" value="ECO:0007669"/>
    <property type="project" value="TreeGrafter"/>
</dbReference>
<dbReference type="Gene3D" id="6.10.140.2220">
    <property type="match status" value="1"/>
</dbReference>
<evidence type="ECO:0000256" key="1">
    <source>
        <dbReference type="ARBA" id="ARBA00022723"/>
    </source>
</evidence>
<dbReference type="KEGG" id="abp:AGABI1DRAFT115668"/>
<evidence type="ECO:0000259" key="5">
    <source>
        <dbReference type="PROSITE" id="PS50865"/>
    </source>
</evidence>
<keyword evidence="3" id="KW-0862">Zinc</keyword>
<protein>
    <recommendedName>
        <fullName evidence="5">MYND-type domain-containing protein</fullName>
    </recommendedName>
</protein>
<dbReference type="PANTHER" id="PTHR10237">
    <property type="entry name" value="DEFORMED EPIDERMAL AUTOREGULATORY FACTOR 1 HOMOLOG SUPPRESSIN"/>
    <property type="match status" value="1"/>
</dbReference>
<dbReference type="InterPro" id="IPR024119">
    <property type="entry name" value="TF_DEAF-1"/>
</dbReference>
<proteinExistence type="predicted"/>
<dbReference type="GO" id="GO:0005634">
    <property type="term" value="C:nucleus"/>
    <property type="evidence" value="ECO:0007669"/>
    <property type="project" value="TreeGrafter"/>
</dbReference>
<accession>K5X0A3</accession>
<evidence type="ECO:0000256" key="3">
    <source>
        <dbReference type="ARBA" id="ARBA00022833"/>
    </source>
</evidence>
<organism evidence="6 7">
    <name type="scientific">Agaricus bisporus var. burnettii (strain JB137-S8 / ATCC MYA-4627 / FGSC 10392)</name>
    <name type="common">White button mushroom</name>
    <dbReference type="NCBI Taxonomy" id="597362"/>
    <lineage>
        <taxon>Eukaryota</taxon>
        <taxon>Fungi</taxon>
        <taxon>Dikarya</taxon>
        <taxon>Basidiomycota</taxon>
        <taxon>Agaricomycotina</taxon>
        <taxon>Agaricomycetes</taxon>
        <taxon>Agaricomycetidae</taxon>
        <taxon>Agaricales</taxon>
        <taxon>Agaricineae</taxon>
        <taxon>Agaricaceae</taxon>
        <taxon>Agaricus</taxon>
    </lineage>
</organism>
<keyword evidence="2 4" id="KW-0863">Zinc-finger</keyword>
<dbReference type="STRING" id="597362.K5X0A3"/>
<evidence type="ECO:0000313" key="6">
    <source>
        <dbReference type="EMBL" id="EKM76538.1"/>
    </source>
</evidence>
<dbReference type="InterPro" id="IPR002893">
    <property type="entry name" value="Znf_MYND"/>
</dbReference>
<dbReference type="OMA" id="WIPNCPE"/>
<keyword evidence="1" id="KW-0479">Metal-binding</keyword>
<dbReference type="HOGENOM" id="CLU_094262_0_0_1"/>
<dbReference type="Proteomes" id="UP000008493">
    <property type="component" value="Unassembled WGS sequence"/>
</dbReference>
<evidence type="ECO:0000313" key="7">
    <source>
        <dbReference type="Proteomes" id="UP000008493"/>
    </source>
</evidence>
<dbReference type="InParanoid" id="K5X0A3"/>
<dbReference type="PANTHER" id="PTHR10237:SF14">
    <property type="entry name" value="MYND-TYPE DOMAIN-CONTAINING PROTEIN"/>
    <property type="match status" value="1"/>
</dbReference>
<keyword evidence="7" id="KW-1185">Reference proteome</keyword>
<dbReference type="AlphaFoldDB" id="K5X0A3"/>
<evidence type="ECO:0000256" key="4">
    <source>
        <dbReference type="PROSITE-ProRule" id="PRU00134"/>
    </source>
</evidence>
<feature type="domain" description="MYND-type" evidence="5">
    <location>
        <begin position="45"/>
        <end position="86"/>
    </location>
</feature>
<evidence type="ECO:0000256" key="2">
    <source>
        <dbReference type="ARBA" id="ARBA00022771"/>
    </source>
</evidence>
<dbReference type="OrthoDB" id="432970at2759"/>
<dbReference type="GO" id="GO:0008270">
    <property type="term" value="F:zinc ion binding"/>
    <property type="evidence" value="ECO:0007669"/>
    <property type="project" value="UniProtKB-KW"/>
</dbReference>
<dbReference type="EMBL" id="JH971401">
    <property type="protein sequence ID" value="EKM76538.1"/>
    <property type="molecule type" value="Genomic_DNA"/>
</dbReference>
<dbReference type="Pfam" id="PF01753">
    <property type="entry name" value="zf-MYND"/>
    <property type="match status" value="1"/>
</dbReference>
<dbReference type="eggNOG" id="ENOG502RBM3">
    <property type="taxonomic scope" value="Eukaryota"/>
</dbReference>
<name>K5X0A3_AGABU</name>